<name>A0A0G4MGR0_VERLO</name>
<dbReference type="AlphaFoldDB" id="A0A0G4MGR0"/>
<proteinExistence type="predicted"/>
<evidence type="ECO:0000313" key="3">
    <source>
        <dbReference type="Proteomes" id="UP000044602"/>
    </source>
</evidence>
<dbReference type="EMBL" id="CVQH01022496">
    <property type="protein sequence ID" value="CRK33175.1"/>
    <property type="molecule type" value="Genomic_DNA"/>
</dbReference>
<accession>A0A0G4MGR0</accession>
<evidence type="ECO:0000313" key="2">
    <source>
        <dbReference type="EMBL" id="CRK33175.1"/>
    </source>
</evidence>
<organism evidence="2 3">
    <name type="scientific">Verticillium longisporum</name>
    <name type="common">Verticillium dahliae var. longisporum</name>
    <dbReference type="NCBI Taxonomy" id="100787"/>
    <lineage>
        <taxon>Eukaryota</taxon>
        <taxon>Fungi</taxon>
        <taxon>Dikarya</taxon>
        <taxon>Ascomycota</taxon>
        <taxon>Pezizomycotina</taxon>
        <taxon>Sordariomycetes</taxon>
        <taxon>Hypocreomycetidae</taxon>
        <taxon>Glomerellales</taxon>
        <taxon>Plectosphaerellaceae</taxon>
        <taxon>Verticillium</taxon>
    </lineage>
</organism>
<feature type="region of interest" description="Disordered" evidence="1">
    <location>
        <begin position="30"/>
        <end position="64"/>
    </location>
</feature>
<reference evidence="2 3" key="1">
    <citation type="submission" date="2015-05" db="EMBL/GenBank/DDBJ databases">
        <authorList>
            <person name="Wang D.B."/>
            <person name="Wang M."/>
        </authorList>
    </citation>
    <scope>NUCLEOTIDE SEQUENCE [LARGE SCALE GENOMIC DNA]</scope>
    <source>
        <strain evidence="2">VL1</strain>
    </source>
</reference>
<feature type="compositionally biased region" description="Basic residues" evidence="1">
    <location>
        <begin position="37"/>
        <end position="54"/>
    </location>
</feature>
<evidence type="ECO:0000256" key="1">
    <source>
        <dbReference type="SAM" id="MobiDB-lite"/>
    </source>
</evidence>
<sequence length="64" mass="7450">RPARPRHSSAIWCSGWRLRRRAYAATRWSCGSSAPRRTPRAAHARWSRRRRHGRSAFDAANLHS</sequence>
<dbReference type="Proteomes" id="UP000044602">
    <property type="component" value="Unassembled WGS sequence"/>
</dbReference>
<feature type="non-terminal residue" evidence="2">
    <location>
        <position position="1"/>
    </location>
</feature>
<gene>
    <name evidence="2" type="ORF">BN1708_019218</name>
</gene>
<keyword evidence="3" id="KW-1185">Reference proteome</keyword>
<protein>
    <submittedName>
        <fullName evidence="2">Uncharacterized protein</fullName>
    </submittedName>
</protein>